<dbReference type="EMBL" id="KZ824689">
    <property type="protein sequence ID" value="RAK72776.1"/>
    <property type="molecule type" value="Genomic_DNA"/>
</dbReference>
<dbReference type="Pfam" id="PF02458">
    <property type="entry name" value="Transferase"/>
    <property type="match status" value="1"/>
</dbReference>
<accession>A0A8G1RJV6</accession>
<dbReference type="Proteomes" id="UP000249789">
    <property type="component" value="Unassembled WGS sequence"/>
</dbReference>
<proteinExistence type="inferred from homology"/>
<dbReference type="InterPro" id="IPR051283">
    <property type="entry name" value="Sec_Metabolite_Acyltrans"/>
</dbReference>
<dbReference type="Gene3D" id="3.30.559.10">
    <property type="entry name" value="Chloramphenicol acetyltransferase-like domain"/>
    <property type="match status" value="2"/>
</dbReference>
<name>A0A8G1RJV6_9EURO</name>
<evidence type="ECO:0000313" key="6">
    <source>
        <dbReference type="Proteomes" id="UP000249789"/>
    </source>
</evidence>
<gene>
    <name evidence="5" type="ORF">BO72DRAFT_480764</name>
</gene>
<protein>
    <recommendedName>
        <fullName evidence="7">LysR family regulatory protein</fullName>
    </recommendedName>
</protein>
<keyword evidence="4" id="KW-0012">Acyltransferase</keyword>
<reference evidence="5 6" key="1">
    <citation type="submission" date="2018-02" db="EMBL/GenBank/DDBJ databases">
        <title>The genomes of Aspergillus section Nigri reveals drivers in fungal speciation.</title>
        <authorList>
            <consortium name="DOE Joint Genome Institute"/>
            <person name="Vesth T.C."/>
            <person name="Nybo J."/>
            <person name="Theobald S."/>
            <person name="Brandl J."/>
            <person name="Frisvad J.C."/>
            <person name="Nielsen K.F."/>
            <person name="Lyhne E.K."/>
            <person name="Kogle M.E."/>
            <person name="Kuo A."/>
            <person name="Riley R."/>
            <person name="Clum A."/>
            <person name="Nolan M."/>
            <person name="Lipzen A."/>
            <person name="Salamov A."/>
            <person name="Henrissat B."/>
            <person name="Wiebenga A."/>
            <person name="De vries R.P."/>
            <person name="Grigoriev I.V."/>
            <person name="Mortensen U.H."/>
            <person name="Andersen M.R."/>
            <person name="Baker S.E."/>
        </authorList>
    </citation>
    <scope>NUCLEOTIDE SEQUENCE [LARGE SCALE GENOMIC DNA]</scope>
    <source>
        <strain evidence="5 6">CBS 313.89</strain>
    </source>
</reference>
<evidence type="ECO:0008006" key="7">
    <source>
        <dbReference type="Google" id="ProtNLM"/>
    </source>
</evidence>
<dbReference type="AlphaFoldDB" id="A0A8G1RJV6"/>
<dbReference type="GO" id="GO:0016746">
    <property type="term" value="F:acyltransferase activity"/>
    <property type="evidence" value="ECO:0007669"/>
    <property type="project" value="UniProtKB-KW"/>
</dbReference>
<comment type="similarity">
    <text evidence="2">Belongs to the plant acyltransferase family.</text>
</comment>
<evidence type="ECO:0000313" key="5">
    <source>
        <dbReference type="EMBL" id="RAK72776.1"/>
    </source>
</evidence>
<dbReference type="InterPro" id="IPR023213">
    <property type="entry name" value="CAT-like_dom_sf"/>
</dbReference>
<evidence type="ECO:0000256" key="3">
    <source>
        <dbReference type="ARBA" id="ARBA00022679"/>
    </source>
</evidence>
<organism evidence="5 6">
    <name type="scientific">Aspergillus fijiensis CBS 313.89</name>
    <dbReference type="NCBI Taxonomy" id="1448319"/>
    <lineage>
        <taxon>Eukaryota</taxon>
        <taxon>Fungi</taxon>
        <taxon>Dikarya</taxon>
        <taxon>Ascomycota</taxon>
        <taxon>Pezizomycotina</taxon>
        <taxon>Eurotiomycetes</taxon>
        <taxon>Eurotiomycetidae</taxon>
        <taxon>Eurotiales</taxon>
        <taxon>Aspergillaceae</taxon>
        <taxon>Aspergillus</taxon>
    </lineage>
</organism>
<evidence type="ECO:0000256" key="4">
    <source>
        <dbReference type="ARBA" id="ARBA00023315"/>
    </source>
</evidence>
<comment type="pathway">
    <text evidence="1">Secondary metabolite biosynthesis.</text>
</comment>
<dbReference type="PANTHER" id="PTHR31896:SF69">
    <property type="entry name" value="FAMILY REGULATORY PROTEIN, PUTATIVE (AFU_ORTHOLOGUE AFUA_3G14730)-RELATED"/>
    <property type="match status" value="1"/>
</dbReference>
<dbReference type="RefSeq" id="XP_040796788.1">
    <property type="nucleotide sequence ID" value="XM_040947651.1"/>
</dbReference>
<keyword evidence="3" id="KW-0808">Transferase</keyword>
<sequence>MGILNLFRKAKPPQPVTVPTDTIFPLCFWDGRPYQQNICLNVSYRFDDVLDIKTLDQSLTRLLQRGDWHKLGARLRRNNAGQLEYHIPREYTPQRPGFILTSENYPMEAAEHPLASKIPTATDTPRVLGLAGEVIPLYRHAQAPQCLDDFIYTDRPQLTIHVASFTDTTILTITFLHTLMDGMGMSSFFAAWTAVLRGQEDQVPTFLGLDTTPMQTLSSTTSTEPFLHQGLLLKGIHLIIGTMCFLWEYFWQGPEEQRILCIPGAFVDGMRSQAIEELKTTIGDAASSQTPFLSESDVLLAWWTKVAIKALSPAPERLLALMNIFDFRSLVLPPELAEPSKNVAVIGNATFQAYTFLRVREILAMPISQLAAQIRHSLVQQRTKPQVEALAALIRAATEANGVDATLFGDYNTLLMAWSNWHKGRLFEIDFSAAVTSIGASTAEGEWRRTNPVGRPSYIAVNGSVSGPMPTNIGPMMGKDAAGNWWLTWTLPRWAWPAVEEQVHGVGELETF</sequence>
<dbReference type="OrthoDB" id="21502at2759"/>
<keyword evidence="6" id="KW-1185">Reference proteome</keyword>
<evidence type="ECO:0000256" key="2">
    <source>
        <dbReference type="ARBA" id="ARBA00009861"/>
    </source>
</evidence>
<dbReference type="VEuPathDB" id="FungiDB:BO72DRAFT_480764"/>
<dbReference type="PANTHER" id="PTHR31896">
    <property type="entry name" value="FAMILY REGULATORY PROTEIN, PUTATIVE (AFU_ORTHOLOGUE AFUA_3G14730)-RELATED"/>
    <property type="match status" value="1"/>
</dbReference>
<evidence type="ECO:0000256" key="1">
    <source>
        <dbReference type="ARBA" id="ARBA00005179"/>
    </source>
</evidence>
<dbReference type="GeneID" id="63864984"/>